<dbReference type="Pfam" id="PF05708">
    <property type="entry name" value="Peptidase_C92"/>
    <property type="match status" value="1"/>
</dbReference>
<organism evidence="2 3">
    <name type="scientific">Chiloscyllium punctatum</name>
    <name type="common">Brownbanded bambooshark</name>
    <name type="synonym">Hemiscyllium punctatum</name>
    <dbReference type="NCBI Taxonomy" id="137246"/>
    <lineage>
        <taxon>Eukaryota</taxon>
        <taxon>Metazoa</taxon>
        <taxon>Chordata</taxon>
        <taxon>Craniata</taxon>
        <taxon>Vertebrata</taxon>
        <taxon>Chondrichthyes</taxon>
        <taxon>Elasmobranchii</taxon>
        <taxon>Galeomorphii</taxon>
        <taxon>Galeoidea</taxon>
        <taxon>Orectolobiformes</taxon>
        <taxon>Hemiscylliidae</taxon>
        <taxon>Chiloscyllium</taxon>
    </lineage>
</organism>
<protein>
    <recommendedName>
        <fullName evidence="4">Lipo-like protein</fullName>
    </recommendedName>
</protein>
<comment type="caution">
    <text evidence="2">The sequence shown here is derived from an EMBL/GenBank/DDBJ whole genome shotgun (WGS) entry which is preliminary data.</text>
</comment>
<dbReference type="Gene3D" id="3.90.1720.10">
    <property type="entry name" value="endopeptidase domain like (from Nostoc punctiforme)"/>
    <property type="match status" value="1"/>
</dbReference>
<dbReference type="Proteomes" id="UP000287033">
    <property type="component" value="Unassembled WGS sequence"/>
</dbReference>
<feature type="non-terminal residue" evidence="2">
    <location>
        <position position="174"/>
    </location>
</feature>
<evidence type="ECO:0000313" key="2">
    <source>
        <dbReference type="EMBL" id="GCC48211.1"/>
    </source>
</evidence>
<dbReference type="EMBL" id="BEZZ01237067">
    <property type="protein sequence ID" value="GCC48211.1"/>
    <property type="molecule type" value="Genomic_DNA"/>
</dbReference>
<accession>A0A401TZY6</accession>
<sequence>MKWILDLLGRLIAAYLQQPSSSYEPFTPADPKALQACIRPGDILLIEGNNRISGIIKYLTQSTWSHAALYVGSTVPGECELVESNLDYGITCVSLSKYSKFHTRICRPVGLAPEDCEAVCKFAVARIGLKYDLKNLIDLGRYLVPLPVPKRWRRRMIALGSGDPTRLICSALIA</sequence>
<keyword evidence="3" id="KW-1185">Reference proteome</keyword>
<evidence type="ECO:0000313" key="3">
    <source>
        <dbReference type="Proteomes" id="UP000287033"/>
    </source>
</evidence>
<feature type="chain" id="PRO_5019137308" description="Lipo-like protein" evidence="1">
    <location>
        <begin position="23"/>
        <end position="174"/>
    </location>
</feature>
<proteinExistence type="predicted"/>
<dbReference type="SUPFAM" id="SSF54001">
    <property type="entry name" value="Cysteine proteinases"/>
    <property type="match status" value="1"/>
</dbReference>
<dbReference type="AlphaFoldDB" id="A0A401TZY6"/>
<feature type="signal peptide" evidence="1">
    <location>
        <begin position="1"/>
        <end position="22"/>
    </location>
</feature>
<evidence type="ECO:0000256" key="1">
    <source>
        <dbReference type="SAM" id="SignalP"/>
    </source>
</evidence>
<dbReference type="InterPro" id="IPR038765">
    <property type="entry name" value="Papain-like_cys_pep_sf"/>
</dbReference>
<name>A0A401TZY6_CHIPU</name>
<dbReference type="InterPro" id="IPR024453">
    <property type="entry name" value="Peptidase_C92"/>
</dbReference>
<evidence type="ECO:0008006" key="4">
    <source>
        <dbReference type="Google" id="ProtNLM"/>
    </source>
</evidence>
<reference evidence="2 3" key="1">
    <citation type="journal article" date="2018" name="Nat. Ecol. Evol.">
        <title>Shark genomes provide insights into elasmobranch evolution and the origin of vertebrates.</title>
        <authorList>
            <person name="Hara Y"/>
            <person name="Yamaguchi K"/>
            <person name="Onimaru K"/>
            <person name="Kadota M"/>
            <person name="Koyanagi M"/>
            <person name="Keeley SD"/>
            <person name="Tatsumi K"/>
            <person name="Tanaka K"/>
            <person name="Motone F"/>
            <person name="Kageyama Y"/>
            <person name="Nozu R"/>
            <person name="Adachi N"/>
            <person name="Nishimura O"/>
            <person name="Nakagawa R"/>
            <person name="Tanegashima C"/>
            <person name="Kiyatake I"/>
            <person name="Matsumoto R"/>
            <person name="Murakumo K"/>
            <person name="Nishida K"/>
            <person name="Terakita A"/>
            <person name="Kuratani S"/>
            <person name="Sato K"/>
            <person name="Hyodo S Kuraku.S."/>
        </authorList>
    </citation>
    <scope>NUCLEOTIDE SEQUENCE [LARGE SCALE GENOMIC DNA]</scope>
</reference>
<keyword evidence="1" id="KW-0732">Signal</keyword>
<gene>
    <name evidence="2" type="ORF">chiPu_0032446</name>
</gene>